<evidence type="ECO:0000256" key="2">
    <source>
        <dbReference type="ARBA" id="ARBA00023315"/>
    </source>
</evidence>
<dbReference type="EMBL" id="QXED01000007">
    <property type="protein sequence ID" value="RIV20022.1"/>
    <property type="molecule type" value="Genomic_DNA"/>
</dbReference>
<dbReference type="SUPFAM" id="SSF55729">
    <property type="entry name" value="Acyl-CoA N-acyltransferases (Nat)"/>
    <property type="match status" value="1"/>
</dbReference>
<dbReference type="AlphaFoldDB" id="A0A418M2R3"/>
<evidence type="ECO:0000313" key="5">
    <source>
        <dbReference type="Proteomes" id="UP000283523"/>
    </source>
</evidence>
<name>A0A418M2R3_9BACT</name>
<keyword evidence="1 4" id="KW-0808">Transferase</keyword>
<dbReference type="CDD" id="cd04301">
    <property type="entry name" value="NAT_SF"/>
    <property type="match status" value="1"/>
</dbReference>
<dbReference type="GO" id="GO:0016747">
    <property type="term" value="F:acyltransferase activity, transferring groups other than amino-acyl groups"/>
    <property type="evidence" value="ECO:0007669"/>
    <property type="project" value="InterPro"/>
</dbReference>
<keyword evidence="5" id="KW-1185">Reference proteome</keyword>
<dbReference type="Proteomes" id="UP000283523">
    <property type="component" value="Unassembled WGS sequence"/>
</dbReference>
<comment type="caution">
    <text evidence="4">The sequence shown here is derived from an EMBL/GenBank/DDBJ whole genome shotgun (WGS) entry which is preliminary data.</text>
</comment>
<sequence>MLTIQPISPEQTYPLRHAVLWPDKPLAYVKVDNDAEGYHYGAFLHDELVAVISLFVNDHDARFRKFATNPSRQRQGIGTQLLHHVIAEARRLGATTLWCDARLDAADFYRRFGMHTDGALFYKGTIPYNRMAMPL</sequence>
<reference evidence="4 5" key="1">
    <citation type="submission" date="2018-08" db="EMBL/GenBank/DDBJ databases">
        <title>Fibrisoma montanum sp. nov., isolated from Danxia mountain soil.</title>
        <authorList>
            <person name="Huang Y."/>
        </authorList>
    </citation>
    <scope>NUCLEOTIDE SEQUENCE [LARGE SCALE GENOMIC DNA]</scope>
    <source>
        <strain evidence="4 5">HYT19</strain>
    </source>
</reference>
<gene>
    <name evidence="4" type="ORF">DYU11_24235</name>
</gene>
<dbReference type="InterPro" id="IPR016181">
    <property type="entry name" value="Acyl_CoA_acyltransferase"/>
</dbReference>
<dbReference type="InterPro" id="IPR000182">
    <property type="entry name" value="GNAT_dom"/>
</dbReference>
<dbReference type="Gene3D" id="3.40.630.30">
    <property type="match status" value="1"/>
</dbReference>
<proteinExistence type="predicted"/>
<dbReference type="RefSeq" id="WP_119670358.1">
    <property type="nucleotide sequence ID" value="NZ_QXED01000007.1"/>
</dbReference>
<keyword evidence="2" id="KW-0012">Acyltransferase</keyword>
<dbReference type="PROSITE" id="PS51186">
    <property type="entry name" value="GNAT"/>
    <property type="match status" value="1"/>
</dbReference>
<evidence type="ECO:0000259" key="3">
    <source>
        <dbReference type="PROSITE" id="PS51186"/>
    </source>
</evidence>
<organism evidence="4 5">
    <name type="scientific">Fibrisoma montanum</name>
    <dbReference type="NCBI Taxonomy" id="2305895"/>
    <lineage>
        <taxon>Bacteria</taxon>
        <taxon>Pseudomonadati</taxon>
        <taxon>Bacteroidota</taxon>
        <taxon>Cytophagia</taxon>
        <taxon>Cytophagales</taxon>
        <taxon>Spirosomataceae</taxon>
        <taxon>Fibrisoma</taxon>
    </lineage>
</organism>
<accession>A0A418M2R3</accession>
<protein>
    <submittedName>
        <fullName evidence="4">GNAT family N-acetyltransferase</fullName>
    </submittedName>
</protein>
<feature type="domain" description="N-acetyltransferase" evidence="3">
    <location>
        <begin position="1"/>
        <end position="135"/>
    </location>
</feature>
<evidence type="ECO:0000313" key="4">
    <source>
        <dbReference type="EMBL" id="RIV20022.1"/>
    </source>
</evidence>
<dbReference type="PANTHER" id="PTHR43877">
    <property type="entry name" value="AMINOALKYLPHOSPHONATE N-ACETYLTRANSFERASE-RELATED-RELATED"/>
    <property type="match status" value="1"/>
</dbReference>
<dbReference type="Pfam" id="PF00583">
    <property type="entry name" value="Acetyltransf_1"/>
    <property type="match status" value="1"/>
</dbReference>
<dbReference type="OrthoDB" id="1178186at2"/>
<dbReference type="InterPro" id="IPR050832">
    <property type="entry name" value="Bact_Acetyltransf"/>
</dbReference>
<evidence type="ECO:0000256" key="1">
    <source>
        <dbReference type="ARBA" id="ARBA00022679"/>
    </source>
</evidence>